<comment type="caution">
    <text evidence="2">The sequence shown here is derived from an EMBL/GenBank/DDBJ whole genome shotgun (WGS) entry which is preliminary data.</text>
</comment>
<dbReference type="EMBL" id="JBHUHO010000010">
    <property type="protein sequence ID" value="MFD2114812.1"/>
    <property type="molecule type" value="Genomic_DNA"/>
</dbReference>
<accession>A0ABW4YGU0</accession>
<protein>
    <submittedName>
        <fullName evidence="2">Shedu anti-phage system protein SduA domain-containing protein</fullName>
    </submittedName>
</protein>
<evidence type="ECO:0000313" key="3">
    <source>
        <dbReference type="Proteomes" id="UP001597362"/>
    </source>
</evidence>
<dbReference type="InterPro" id="IPR025359">
    <property type="entry name" value="SduA_C"/>
</dbReference>
<feature type="domain" description="Shedu protein SduA C-terminal" evidence="1">
    <location>
        <begin position="115"/>
        <end position="275"/>
    </location>
</feature>
<name>A0ABW4YGU0_9BACL</name>
<organism evidence="2 3">
    <name type="scientific">Paenibacillus yanchengensis</name>
    <dbReference type="NCBI Taxonomy" id="2035833"/>
    <lineage>
        <taxon>Bacteria</taxon>
        <taxon>Bacillati</taxon>
        <taxon>Bacillota</taxon>
        <taxon>Bacilli</taxon>
        <taxon>Bacillales</taxon>
        <taxon>Paenibacillaceae</taxon>
        <taxon>Paenibacillus</taxon>
    </lineage>
</organism>
<reference evidence="3" key="1">
    <citation type="journal article" date="2019" name="Int. J. Syst. Evol. Microbiol.">
        <title>The Global Catalogue of Microorganisms (GCM) 10K type strain sequencing project: providing services to taxonomists for standard genome sequencing and annotation.</title>
        <authorList>
            <consortium name="The Broad Institute Genomics Platform"/>
            <consortium name="The Broad Institute Genome Sequencing Center for Infectious Disease"/>
            <person name="Wu L."/>
            <person name="Ma J."/>
        </authorList>
    </citation>
    <scope>NUCLEOTIDE SEQUENCE [LARGE SCALE GENOMIC DNA]</scope>
    <source>
        <strain evidence="3">GH52</strain>
    </source>
</reference>
<dbReference type="Proteomes" id="UP001597362">
    <property type="component" value="Unassembled WGS sequence"/>
</dbReference>
<sequence length="291" mass="34455">MNTRTLWDKFTKANKDIIDKINIWRNYMNLYEVDYTKPTGKYAAAIKEYNEFWSQGQIDFSKASDPIEKFDDEMRKFIYNFNSKFPNNVVWHYHRDKTSVDLEVNALRKVINSAKNEHDIQDYIKKNRKWFIPASIFKEYNFGHKETYLFPEMKLGSSMQADYVLCGRNSDGYSLILVEFESPASTFVLTDGYKLSASANSGLGQINQWKEWMESNNTTFFNEHKFTEKGINVPITRIHYCLVISRRNQMETNDRDRKNRIISESTNLNIINYDRVCDYVSNLDEGYSTYR</sequence>
<dbReference type="Pfam" id="PF14082">
    <property type="entry name" value="SduA_C"/>
    <property type="match status" value="1"/>
</dbReference>
<gene>
    <name evidence="2" type="ORF">ACFSJH_03540</name>
</gene>
<dbReference type="RefSeq" id="WP_377769840.1">
    <property type="nucleotide sequence ID" value="NZ_JBHUHO010000010.1"/>
</dbReference>
<keyword evidence="3" id="KW-1185">Reference proteome</keyword>
<evidence type="ECO:0000313" key="2">
    <source>
        <dbReference type="EMBL" id="MFD2114812.1"/>
    </source>
</evidence>
<evidence type="ECO:0000259" key="1">
    <source>
        <dbReference type="Pfam" id="PF14082"/>
    </source>
</evidence>
<proteinExistence type="predicted"/>